<accession>A0ABV9NQ34</accession>
<dbReference type="EMBL" id="JBHSGG010000040">
    <property type="protein sequence ID" value="MFC4729251.1"/>
    <property type="molecule type" value="Genomic_DNA"/>
</dbReference>
<dbReference type="PRINTS" id="PR00344">
    <property type="entry name" value="BCTRLSENSOR"/>
</dbReference>
<evidence type="ECO:0000256" key="8">
    <source>
        <dbReference type="ARBA" id="ARBA00022777"/>
    </source>
</evidence>
<dbReference type="GO" id="GO:0005524">
    <property type="term" value="F:ATP binding"/>
    <property type="evidence" value="ECO:0007669"/>
    <property type="project" value="UniProtKB-KW"/>
</dbReference>
<keyword evidence="10" id="KW-1133">Transmembrane helix</keyword>
<dbReference type="InterPro" id="IPR050980">
    <property type="entry name" value="2C_sensor_his_kinase"/>
</dbReference>
<dbReference type="SUPFAM" id="SSF47384">
    <property type="entry name" value="Homodimeric domain of signal transducing histidine kinase"/>
    <property type="match status" value="1"/>
</dbReference>
<evidence type="ECO:0000259" key="11">
    <source>
        <dbReference type="PROSITE" id="PS50109"/>
    </source>
</evidence>
<reference evidence="13" key="1">
    <citation type="journal article" date="2019" name="Int. J. Syst. Evol. Microbiol.">
        <title>The Global Catalogue of Microorganisms (GCM) 10K type strain sequencing project: providing services to taxonomists for standard genome sequencing and annotation.</title>
        <authorList>
            <consortium name="The Broad Institute Genomics Platform"/>
            <consortium name="The Broad Institute Genome Sequencing Center for Infectious Disease"/>
            <person name="Wu L."/>
            <person name="Ma J."/>
        </authorList>
    </citation>
    <scope>NUCLEOTIDE SEQUENCE [LARGE SCALE GENOMIC DNA]</scope>
    <source>
        <strain evidence="13">CGMCC 1.13574</strain>
    </source>
</reference>
<feature type="transmembrane region" description="Helical" evidence="10">
    <location>
        <begin position="69"/>
        <end position="87"/>
    </location>
</feature>
<evidence type="ECO:0000256" key="1">
    <source>
        <dbReference type="ARBA" id="ARBA00000085"/>
    </source>
</evidence>
<dbReference type="CDD" id="cd00082">
    <property type="entry name" value="HisKA"/>
    <property type="match status" value="1"/>
</dbReference>
<comment type="catalytic activity">
    <reaction evidence="1">
        <text>ATP + protein L-histidine = ADP + protein N-phospho-L-histidine.</text>
        <dbReference type="EC" id="2.7.13.3"/>
    </reaction>
</comment>
<comment type="caution">
    <text evidence="12">The sequence shown here is derived from an EMBL/GenBank/DDBJ whole genome shotgun (WGS) entry which is preliminary data.</text>
</comment>
<feature type="transmembrane region" description="Helical" evidence="10">
    <location>
        <begin position="36"/>
        <end position="57"/>
    </location>
</feature>
<proteinExistence type="predicted"/>
<organism evidence="12 13">
    <name type="scientific">Coralloluteibacterium thermophilum</name>
    <dbReference type="NCBI Taxonomy" id="2707049"/>
    <lineage>
        <taxon>Bacteria</taxon>
        <taxon>Pseudomonadati</taxon>
        <taxon>Pseudomonadota</taxon>
        <taxon>Gammaproteobacteria</taxon>
        <taxon>Lysobacterales</taxon>
        <taxon>Lysobacteraceae</taxon>
        <taxon>Coralloluteibacterium</taxon>
    </lineage>
</organism>
<protein>
    <recommendedName>
        <fullName evidence="3">histidine kinase</fullName>
        <ecNumber evidence="3">2.7.13.3</ecNumber>
    </recommendedName>
</protein>
<feature type="transmembrane region" description="Helical" evidence="10">
    <location>
        <begin position="149"/>
        <end position="169"/>
    </location>
</feature>
<dbReference type="PANTHER" id="PTHR44936:SF10">
    <property type="entry name" value="SENSOR PROTEIN RSTB"/>
    <property type="match status" value="1"/>
</dbReference>
<keyword evidence="10" id="KW-0472">Membrane</keyword>
<dbReference type="SUPFAM" id="SSF55874">
    <property type="entry name" value="ATPase domain of HSP90 chaperone/DNA topoisomerase II/histidine kinase"/>
    <property type="match status" value="1"/>
</dbReference>
<dbReference type="PANTHER" id="PTHR44936">
    <property type="entry name" value="SENSOR PROTEIN CREC"/>
    <property type="match status" value="1"/>
</dbReference>
<dbReference type="RefSeq" id="WP_377005326.1">
    <property type="nucleotide sequence ID" value="NZ_JBHSGG010000040.1"/>
</dbReference>
<evidence type="ECO:0000256" key="9">
    <source>
        <dbReference type="ARBA" id="ARBA00022840"/>
    </source>
</evidence>
<evidence type="ECO:0000256" key="7">
    <source>
        <dbReference type="ARBA" id="ARBA00022741"/>
    </source>
</evidence>
<evidence type="ECO:0000256" key="5">
    <source>
        <dbReference type="ARBA" id="ARBA00022553"/>
    </source>
</evidence>
<keyword evidence="10" id="KW-0812">Transmembrane</keyword>
<dbReference type="Pfam" id="PF02518">
    <property type="entry name" value="HATPase_c"/>
    <property type="match status" value="1"/>
</dbReference>
<name>A0ABV9NQ34_9GAMM</name>
<gene>
    <name evidence="12" type="ORF">ACFO3Q_13855</name>
</gene>
<evidence type="ECO:0000313" key="12">
    <source>
        <dbReference type="EMBL" id="MFC4729251.1"/>
    </source>
</evidence>
<dbReference type="InterPro" id="IPR036097">
    <property type="entry name" value="HisK_dim/P_sf"/>
</dbReference>
<dbReference type="Pfam" id="PF25323">
    <property type="entry name" value="6TM_PilS"/>
    <property type="match status" value="1"/>
</dbReference>
<feature type="transmembrane region" description="Helical" evidence="10">
    <location>
        <begin position="12"/>
        <end position="30"/>
    </location>
</feature>
<keyword evidence="7" id="KW-0547">Nucleotide-binding</keyword>
<feature type="transmembrane region" description="Helical" evidence="10">
    <location>
        <begin position="116"/>
        <end position="134"/>
    </location>
</feature>
<evidence type="ECO:0000256" key="2">
    <source>
        <dbReference type="ARBA" id="ARBA00004651"/>
    </source>
</evidence>
<evidence type="ECO:0000256" key="3">
    <source>
        <dbReference type="ARBA" id="ARBA00012438"/>
    </source>
</evidence>
<dbReference type="Proteomes" id="UP001595892">
    <property type="component" value="Unassembled WGS sequence"/>
</dbReference>
<dbReference type="InterPro" id="IPR004358">
    <property type="entry name" value="Sig_transdc_His_kin-like_C"/>
</dbReference>
<dbReference type="InterPro" id="IPR003661">
    <property type="entry name" value="HisK_dim/P_dom"/>
</dbReference>
<dbReference type="EC" id="2.7.13.3" evidence="3"/>
<dbReference type="Gene3D" id="1.10.287.130">
    <property type="match status" value="1"/>
</dbReference>
<evidence type="ECO:0000256" key="6">
    <source>
        <dbReference type="ARBA" id="ARBA00022679"/>
    </source>
</evidence>
<dbReference type="InterPro" id="IPR005467">
    <property type="entry name" value="His_kinase_dom"/>
</dbReference>
<keyword evidence="6" id="KW-0808">Transferase</keyword>
<keyword evidence="9 12" id="KW-0067">ATP-binding</keyword>
<keyword evidence="13" id="KW-1185">Reference proteome</keyword>
<dbReference type="SMART" id="SM00387">
    <property type="entry name" value="HATPase_c"/>
    <property type="match status" value="1"/>
</dbReference>
<keyword evidence="5" id="KW-0597">Phosphoprotein</keyword>
<keyword evidence="4" id="KW-1003">Cell membrane</keyword>
<dbReference type="PROSITE" id="PS50109">
    <property type="entry name" value="HIS_KIN"/>
    <property type="match status" value="1"/>
</dbReference>
<evidence type="ECO:0000256" key="10">
    <source>
        <dbReference type="SAM" id="Phobius"/>
    </source>
</evidence>
<evidence type="ECO:0000313" key="13">
    <source>
        <dbReference type="Proteomes" id="UP001595892"/>
    </source>
</evidence>
<dbReference type="Gene3D" id="3.30.565.10">
    <property type="entry name" value="Histidine kinase-like ATPase, C-terminal domain"/>
    <property type="match status" value="1"/>
</dbReference>
<dbReference type="InterPro" id="IPR003594">
    <property type="entry name" value="HATPase_dom"/>
</dbReference>
<sequence>MSARPPSFIDTLARLRWVAVAGQSVTVLVVDRALHLPLHTGPLWAGIGALALFNLYAHWRGRQAREASSLEGFLHVCVDIVVLAWLVAWSGGVGNPFSSLFLMPIALAALALPLRWVWATGAASLAGYAVSAWAGQPLPHAHGVVGYDLHLWGMVANVLVSVGVVLFFLTRLAGALREGERELARLREQFARDEGIIALATHAASVAHELNTPLGTLTLMLDDLGEHSLPAEVLEDCAAMRRIVDVCRDRVRELAAPAHAEGAPATVDIERIVARWQLVRPAVDLHRGGELPPTAARVDPGVGHLLQVLLNNAADASARAGSTRVDLHLTQAAGRLVGEVRDYGAGFDDDAAPLPARMFRSTKPDGLGVGLALSHATVERLGGQLSMGPADGPGARVRFELPLEQASA</sequence>
<keyword evidence="8" id="KW-0418">Kinase</keyword>
<dbReference type="InterPro" id="IPR036890">
    <property type="entry name" value="HATPase_C_sf"/>
</dbReference>
<comment type="subcellular location">
    <subcellularLocation>
        <location evidence="2">Cell membrane</location>
        <topology evidence="2">Multi-pass membrane protein</topology>
    </subcellularLocation>
</comment>
<feature type="domain" description="Histidine kinase" evidence="11">
    <location>
        <begin position="205"/>
        <end position="405"/>
    </location>
</feature>
<evidence type="ECO:0000256" key="4">
    <source>
        <dbReference type="ARBA" id="ARBA00022475"/>
    </source>
</evidence>